<dbReference type="EMBL" id="SSHH01000003">
    <property type="protein sequence ID" value="TIX49766.1"/>
    <property type="molecule type" value="Genomic_DNA"/>
</dbReference>
<protein>
    <submittedName>
        <fullName evidence="2">Membrane dipeptidase</fullName>
    </submittedName>
</protein>
<dbReference type="PANTHER" id="PTHR10443">
    <property type="entry name" value="MICROSOMAL DIPEPTIDASE"/>
    <property type="match status" value="1"/>
</dbReference>
<gene>
    <name evidence="2" type="ORF">E5222_13220</name>
</gene>
<dbReference type="Gene3D" id="3.20.20.140">
    <property type="entry name" value="Metal-dependent hydrolases"/>
    <property type="match status" value="1"/>
</dbReference>
<feature type="chain" id="PRO_5020845979" evidence="1">
    <location>
        <begin position="25"/>
        <end position="423"/>
    </location>
</feature>
<dbReference type="InterPro" id="IPR032466">
    <property type="entry name" value="Metal_Hydrolase"/>
</dbReference>
<dbReference type="AlphaFoldDB" id="A0A4T3EYP9"/>
<reference evidence="2 3" key="1">
    <citation type="submission" date="2019-04" db="EMBL/GenBank/DDBJ databases">
        <title>Altererythrobacter aquimixticola sp. nov., isolated from sediment of junction between the ocean and a freshwater spring.</title>
        <authorList>
            <person name="Yoon J.-H."/>
        </authorList>
    </citation>
    <scope>NUCLEOTIDE SEQUENCE [LARGE SCALE GENOMIC DNA]</scope>
    <source>
        <strain evidence="2 3">SSKS-13</strain>
    </source>
</reference>
<proteinExistence type="predicted"/>
<name>A0A4T3EYP9_9SPHN</name>
<dbReference type="SUPFAM" id="SSF51556">
    <property type="entry name" value="Metallo-dependent hydrolases"/>
    <property type="match status" value="1"/>
</dbReference>
<organism evidence="2 3">
    <name type="scientific">Alteraurantiacibacter aquimixticola</name>
    <dbReference type="NCBI Taxonomy" id="2489173"/>
    <lineage>
        <taxon>Bacteria</taxon>
        <taxon>Pseudomonadati</taxon>
        <taxon>Pseudomonadota</taxon>
        <taxon>Alphaproteobacteria</taxon>
        <taxon>Sphingomonadales</taxon>
        <taxon>Erythrobacteraceae</taxon>
        <taxon>Alteraurantiacibacter</taxon>
    </lineage>
</organism>
<dbReference type="PROSITE" id="PS51365">
    <property type="entry name" value="RENAL_DIPEPTIDASE_2"/>
    <property type="match status" value="1"/>
</dbReference>
<keyword evidence="3" id="KW-1185">Reference proteome</keyword>
<dbReference type="GO" id="GO:0006508">
    <property type="term" value="P:proteolysis"/>
    <property type="evidence" value="ECO:0007669"/>
    <property type="project" value="InterPro"/>
</dbReference>
<dbReference type="InterPro" id="IPR008257">
    <property type="entry name" value="Pept_M19"/>
</dbReference>
<dbReference type="RefSeq" id="WP_136694243.1">
    <property type="nucleotide sequence ID" value="NZ_SSHH01000003.1"/>
</dbReference>
<dbReference type="GO" id="GO:0070573">
    <property type="term" value="F:metallodipeptidase activity"/>
    <property type="evidence" value="ECO:0007669"/>
    <property type="project" value="InterPro"/>
</dbReference>
<keyword evidence="1" id="KW-0732">Signal</keyword>
<evidence type="ECO:0000313" key="2">
    <source>
        <dbReference type="EMBL" id="TIX49766.1"/>
    </source>
</evidence>
<dbReference type="Pfam" id="PF01244">
    <property type="entry name" value="Peptidase_M19"/>
    <property type="match status" value="1"/>
</dbReference>
<sequence>MVSTPIHSLSLALALLALPATAFAQSAEDVATAALDAAPVWDGHNDVPIQLRGRRGNVLEGFDFHDTSAEPGFGGGEDTSAMHTDLPRLAQGKVGAQFWSVYISAALPEPEAVQATIEQIDVTKRLIHAYPDDLALALTADDVEAALAEGKIASLLGMEGGHSIGSSLGVLRQMYDLGARYMTVTHSTNTPWADSATADPEHDGLTDFGVLVIQEMARLGMLIDLSHVSEATMMDAMDATGAPVIFSHSGARAVNGHSRNVPDNVLLRMPEQGGIVMVVGLPGYLSEDQRIWYAARQAEQARLEAWLQGEPEQVASGLAEWDAVNPMPLATISDMADHIDHIRDVAGIDYIGLGGDYDGMATGPVGMEDVSGYPALFVELARRGYSQTDLEKIASRNMMRVLREAEAYAAGQAGVGPIESPVG</sequence>
<evidence type="ECO:0000313" key="3">
    <source>
        <dbReference type="Proteomes" id="UP000309389"/>
    </source>
</evidence>
<evidence type="ECO:0000256" key="1">
    <source>
        <dbReference type="SAM" id="SignalP"/>
    </source>
</evidence>
<dbReference type="PANTHER" id="PTHR10443:SF12">
    <property type="entry name" value="DIPEPTIDASE"/>
    <property type="match status" value="1"/>
</dbReference>
<dbReference type="CDD" id="cd01301">
    <property type="entry name" value="rDP_like"/>
    <property type="match status" value="1"/>
</dbReference>
<feature type="signal peptide" evidence="1">
    <location>
        <begin position="1"/>
        <end position="24"/>
    </location>
</feature>
<comment type="caution">
    <text evidence="2">The sequence shown here is derived from an EMBL/GenBank/DDBJ whole genome shotgun (WGS) entry which is preliminary data.</text>
</comment>
<dbReference type="Proteomes" id="UP000309389">
    <property type="component" value="Unassembled WGS sequence"/>
</dbReference>
<accession>A0A4T3EYP9</accession>
<dbReference type="OrthoDB" id="9804920at2"/>